<organism evidence="4 5">
    <name type="scientific">Amycolatopsis acidiphila</name>
    <dbReference type="NCBI Taxonomy" id="715473"/>
    <lineage>
        <taxon>Bacteria</taxon>
        <taxon>Bacillati</taxon>
        <taxon>Actinomycetota</taxon>
        <taxon>Actinomycetes</taxon>
        <taxon>Pseudonocardiales</taxon>
        <taxon>Pseudonocardiaceae</taxon>
        <taxon>Amycolatopsis</taxon>
    </lineage>
</organism>
<name>A0A558AHV1_9PSEU</name>
<evidence type="ECO:0000259" key="3">
    <source>
        <dbReference type="PROSITE" id="PS50977"/>
    </source>
</evidence>
<dbReference type="OrthoDB" id="3218408at2"/>
<sequence length="210" mass="23589">MCSRSTTHSIGAAVPTLVTRQEYFDSALEILSTEGFRDLQVVKLCKVMGITTGSFYNYFKNLQDFVAQFLQTWRQELTKQLIEAAETVDEPTERLRKLTTLAMTVPHGAEAAIRAWSKVDPMVQAVQQEVDELRLGLIRRAVHNAAPRDPEIERLAMLGLSIVVGMQQLQSPVNLDDLKWSLDQYVDMVLNRTGRATEAAAANQRSGPRR</sequence>
<feature type="domain" description="HTH tetR-type" evidence="3">
    <location>
        <begin position="17"/>
        <end position="77"/>
    </location>
</feature>
<dbReference type="InterPro" id="IPR009057">
    <property type="entry name" value="Homeodomain-like_sf"/>
</dbReference>
<dbReference type="GO" id="GO:0003677">
    <property type="term" value="F:DNA binding"/>
    <property type="evidence" value="ECO:0007669"/>
    <property type="project" value="UniProtKB-UniRule"/>
</dbReference>
<evidence type="ECO:0000256" key="1">
    <source>
        <dbReference type="ARBA" id="ARBA00023125"/>
    </source>
</evidence>
<keyword evidence="1 2" id="KW-0238">DNA-binding</keyword>
<gene>
    <name evidence="4" type="ORF">FNH06_08325</name>
</gene>
<dbReference type="InterPro" id="IPR001647">
    <property type="entry name" value="HTH_TetR"/>
</dbReference>
<feature type="DNA-binding region" description="H-T-H motif" evidence="2">
    <location>
        <begin position="40"/>
        <end position="59"/>
    </location>
</feature>
<accession>A0A558AHV1</accession>
<keyword evidence="5" id="KW-1185">Reference proteome</keyword>
<dbReference type="Proteomes" id="UP000318578">
    <property type="component" value="Unassembled WGS sequence"/>
</dbReference>
<protein>
    <submittedName>
        <fullName evidence="4">TetR/AcrR family transcriptional regulator</fullName>
    </submittedName>
</protein>
<evidence type="ECO:0000256" key="2">
    <source>
        <dbReference type="PROSITE-ProRule" id="PRU00335"/>
    </source>
</evidence>
<evidence type="ECO:0000313" key="5">
    <source>
        <dbReference type="Proteomes" id="UP000318578"/>
    </source>
</evidence>
<comment type="caution">
    <text evidence="4">The sequence shown here is derived from an EMBL/GenBank/DDBJ whole genome shotgun (WGS) entry which is preliminary data.</text>
</comment>
<evidence type="ECO:0000313" key="4">
    <source>
        <dbReference type="EMBL" id="TVT23862.1"/>
    </source>
</evidence>
<dbReference type="SUPFAM" id="SSF46689">
    <property type="entry name" value="Homeodomain-like"/>
    <property type="match status" value="1"/>
</dbReference>
<proteinExistence type="predicted"/>
<dbReference type="EMBL" id="VJZA01000009">
    <property type="protein sequence ID" value="TVT23862.1"/>
    <property type="molecule type" value="Genomic_DNA"/>
</dbReference>
<dbReference type="PROSITE" id="PS50977">
    <property type="entry name" value="HTH_TETR_2"/>
    <property type="match status" value="1"/>
</dbReference>
<dbReference type="AlphaFoldDB" id="A0A558AHV1"/>
<reference evidence="4 5" key="1">
    <citation type="submission" date="2019-07" db="EMBL/GenBank/DDBJ databases">
        <title>New species of Amycolatopsis and Streptomyces.</title>
        <authorList>
            <person name="Duangmal K."/>
            <person name="Teo W.F.A."/>
            <person name="Lipun K."/>
        </authorList>
    </citation>
    <scope>NUCLEOTIDE SEQUENCE [LARGE SCALE GENOMIC DNA]</scope>
    <source>
        <strain evidence="4 5">JCM 30562</strain>
    </source>
</reference>
<dbReference type="Gene3D" id="1.10.357.10">
    <property type="entry name" value="Tetracycline Repressor, domain 2"/>
    <property type="match status" value="1"/>
</dbReference>